<proteinExistence type="predicted"/>
<dbReference type="HOGENOM" id="CLU_3121817_0_0_10"/>
<protein>
    <submittedName>
        <fullName evidence="1">Uncharacterized protein</fullName>
    </submittedName>
</protein>
<reference evidence="1" key="2">
    <citation type="submission" date="2012-09" db="EMBL/GenBank/DDBJ databases">
        <title>The complete sequence of Psychroflexus torquis an extreme psychrophile from sea-ice that is stimulated by light.</title>
        <authorList>
            <person name="Feng S."/>
            <person name="Powell S.M."/>
            <person name="Bowman J.P."/>
        </authorList>
    </citation>
    <scope>NUCLEOTIDE SEQUENCE [LARGE SCALE GENOMIC DNA]</scope>
    <source>
        <strain evidence="1">ATCC 700755</strain>
    </source>
</reference>
<evidence type="ECO:0000313" key="2">
    <source>
        <dbReference type="Proteomes" id="UP000008514"/>
    </source>
</evidence>
<dbReference type="Proteomes" id="UP000008514">
    <property type="component" value="Chromosome"/>
</dbReference>
<reference evidence="1" key="1">
    <citation type="submission" date="2006-03" db="EMBL/GenBank/DDBJ databases">
        <authorList>
            <person name="Bowman J."/>
            <person name="Ferriera S."/>
            <person name="Johnson J."/>
            <person name="Kravitz S."/>
            <person name="Halpern A."/>
            <person name="Remington K."/>
            <person name="Beeson K."/>
            <person name="Tran B."/>
            <person name="Rogers Y.-H."/>
            <person name="Friedman R."/>
            <person name="Venter J.C."/>
        </authorList>
    </citation>
    <scope>NUCLEOTIDE SEQUENCE [LARGE SCALE GENOMIC DNA]</scope>
    <source>
        <strain evidence="1">ATCC 700755</strain>
    </source>
</reference>
<evidence type="ECO:0000313" key="1">
    <source>
        <dbReference type="EMBL" id="AFU69958.1"/>
    </source>
</evidence>
<gene>
    <name evidence="1" type="ordered locus">P700755_003317</name>
</gene>
<organism evidence="1 2">
    <name type="scientific">Psychroflexus torquis (strain ATCC 700755 / CIP 106069 / ACAM 623)</name>
    <dbReference type="NCBI Taxonomy" id="313595"/>
    <lineage>
        <taxon>Bacteria</taxon>
        <taxon>Pseudomonadati</taxon>
        <taxon>Bacteroidota</taxon>
        <taxon>Flavobacteriia</taxon>
        <taxon>Flavobacteriales</taxon>
        <taxon>Flavobacteriaceae</taxon>
        <taxon>Psychroflexus</taxon>
    </lineage>
</organism>
<dbReference type="EMBL" id="CP003879">
    <property type="protein sequence ID" value="AFU69958.1"/>
    <property type="molecule type" value="Genomic_DNA"/>
</dbReference>
<dbReference type="KEGG" id="ptq:P700755_003317"/>
<sequence>MAKNSEKSVTRKVIAQSNRVTSKTIYVPVKLRAHVATKSTKSGTRLSPKQ</sequence>
<keyword evidence="2" id="KW-1185">Reference proteome</keyword>
<name>K4IJG2_PSYTT</name>
<dbReference type="AlphaFoldDB" id="K4IJG2"/>
<accession>K4IJG2</accession>